<reference evidence="2" key="1">
    <citation type="journal article" date="2011" name="Nat. Biotechnol.">
        <title>The genomic sequence of the Chinese hamster ovary (CHO)-K1 cell line.</title>
        <authorList>
            <person name="Xu X."/>
            <person name="Nagarajan H."/>
            <person name="Lewis N.E."/>
            <person name="Pan S."/>
            <person name="Cai Z."/>
            <person name="Liu X."/>
            <person name="Chen W."/>
            <person name="Xie M."/>
            <person name="Wang W."/>
            <person name="Hammond S."/>
            <person name="Andersen M.R."/>
            <person name="Neff N."/>
            <person name="Passarelli B."/>
            <person name="Koh W."/>
            <person name="Fan H.C."/>
            <person name="Wang J."/>
            <person name="Gui Y."/>
            <person name="Lee K.H."/>
            <person name="Betenbaugh M.J."/>
            <person name="Quake S.R."/>
            <person name="Famili I."/>
            <person name="Palsson B.O."/>
            <person name="Wang J."/>
        </authorList>
    </citation>
    <scope>NUCLEOTIDE SEQUENCE [LARGE SCALE GENOMIC DNA]</scope>
    <source>
        <strain evidence="2">CHO K1 cell line</strain>
    </source>
</reference>
<dbReference type="InParanoid" id="G3IJT6"/>
<organism evidence="1 2">
    <name type="scientific">Cricetulus griseus</name>
    <name type="common">Chinese hamster</name>
    <name type="synonym">Cricetulus barabensis griseus</name>
    <dbReference type="NCBI Taxonomy" id="10029"/>
    <lineage>
        <taxon>Eukaryota</taxon>
        <taxon>Metazoa</taxon>
        <taxon>Chordata</taxon>
        <taxon>Craniata</taxon>
        <taxon>Vertebrata</taxon>
        <taxon>Euteleostomi</taxon>
        <taxon>Mammalia</taxon>
        <taxon>Eutheria</taxon>
        <taxon>Euarchontoglires</taxon>
        <taxon>Glires</taxon>
        <taxon>Rodentia</taxon>
        <taxon>Myomorpha</taxon>
        <taxon>Muroidea</taxon>
        <taxon>Cricetidae</taxon>
        <taxon>Cricetinae</taxon>
        <taxon>Cricetulus</taxon>
    </lineage>
</organism>
<sequence>MEPELSIFGDQARLPVVALGHQPNHRTLTYKFSCLQDALEQWWPRNCGVNQGITGSI</sequence>
<dbReference type="EMBL" id="JH003396">
    <property type="protein sequence ID" value="EGW05095.1"/>
    <property type="molecule type" value="Genomic_DNA"/>
</dbReference>
<proteinExistence type="predicted"/>
<gene>
    <name evidence="1" type="ORF">I79_024124</name>
</gene>
<accession>G3IJT6</accession>
<name>G3IJT6_CRIGR</name>
<evidence type="ECO:0000313" key="2">
    <source>
        <dbReference type="Proteomes" id="UP000001075"/>
    </source>
</evidence>
<evidence type="ECO:0000313" key="1">
    <source>
        <dbReference type="EMBL" id="EGW05095.1"/>
    </source>
</evidence>
<dbReference type="Proteomes" id="UP000001075">
    <property type="component" value="Unassembled WGS sequence"/>
</dbReference>
<protein>
    <submittedName>
        <fullName evidence="1">Uncharacterized protein</fullName>
    </submittedName>
</protein>
<dbReference type="AlphaFoldDB" id="G3IJT6"/>